<sequence>MNVPGNVRLKDLAKQFVERSNQKFVENLNNCRIFGHSLANQIVQSMLTLRTFCLHHKIKNSDQITKRVTNVSFKFYMKRKTLNDHSNRKM</sequence>
<protein>
    <submittedName>
        <fullName evidence="1">CLUMA_CG016801, isoform A</fullName>
    </submittedName>
</protein>
<gene>
    <name evidence="1" type="ORF">CLUMA_CG016801</name>
</gene>
<dbReference type="EMBL" id="CVRI01000059">
    <property type="protein sequence ID" value="CRL03531.1"/>
    <property type="molecule type" value="Genomic_DNA"/>
</dbReference>
<evidence type="ECO:0000313" key="1">
    <source>
        <dbReference type="EMBL" id="CRL03531.1"/>
    </source>
</evidence>
<organism evidence="1 2">
    <name type="scientific">Clunio marinus</name>
    <dbReference type="NCBI Taxonomy" id="568069"/>
    <lineage>
        <taxon>Eukaryota</taxon>
        <taxon>Metazoa</taxon>
        <taxon>Ecdysozoa</taxon>
        <taxon>Arthropoda</taxon>
        <taxon>Hexapoda</taxon>
        <taxon>Insecta</taxon>
        <taxon>Pterygota</taxon>
        <taxon>Neoptera</taxon>
        <taxon>Endopterygota</taxon>
        <taxon>Diptera</taxon>
        <taxon>Nematocera</taxon>
        <taxon>Chironomoidea</taxon>
        <taxon>Chironomidae</taxon>
        <taxon>Clunio</taxon>
    </lineage>
</organism>
<dbReference type="Proteomes" id="UP000183832">
    <property type="component" value="Unassembled WGS sequence"/>
</dbReference>
<name>A0A1J1ITG2_9DIPT</name>
<evidence type="ECO:0000313" key="2">
    <source>
        <dbReference type="Proteomes" id="UP000183832"/>
    </source>
</evidence>
<dbReference type="AlphaFoldDB" id="A0A1J1ITG2"/>
<accession>A0A1J1ITG2</accession>
<proteinExistence type="predicted"/>
<reference evidence="1 2" key="1">
    <citation type="submission" date="2015-04" db="EMBL/GenBank/DDBJ databases">
        <authorList>
            <person name="Syromyatnikov M.Y."/>
            <person name="Popov V.N."/>
        </authorList>
    </citation>
    <scope>NUCLEOTIDE SEQUENCE [LARGE SCALE GENOMIC DNA]</scope>
</reference>
<keyword evidence="2" id="KW-1185">Reference proteome</keyword>